<sequence>MKRSYRGVIMLCVVLFLNVVCTQYAVNHYFHQKYELVLIFAVLNIILFPIALSIYKKEGKSK</sequence>
<organism evidence="2 3">
    <name type="scientific">Paenibacillus endophyticus</name>
    <dbReference type="NCBI Taxonomy" id="1294268"/>
    <lineage>
        <taxon>Bacteria</taxon>
        <taxon>Bacillati</taxon>
        <taxon>Bacillota</taxon>
        <taxon>Bacilli</taxon>
        <taxon>Bacillales</taxon>
        <taxon>Paenibacillaceae</taxon>
        <taxon>Paenibacillus</taxon>
    </lineage>
</organism>
<keyword evidence="1" id="KW-1133">Transmembrane helix</keyword>
<protein>
    <submittedName>
        <fullName evidence="2">Uncharacterized protein</fullName>
    </submittedName>
</protein>
<keyword evidence="1" id="KW-0472">Membrane</keyword>
<evidence type="ECO:0000313" key="2">
    <source>
        <dbReference type="EMBL" id="MBB3153521.1"/>
    </source>
</evidence>
<comment type="caution">
    <text evidence="2">The sequence shown here is derived from an EMBL/GenBank/DDBJ whole genome shotgun (WGS) entry which is preliminary data.</text>
</comment>
<keyword evidence="1" id="KW-0812">Transmembrane</keyword>
<proteinExistence type="predicted"/>
<dbReference type="RefSeq" id="WP_183565235.1">
    <property type="nucleotide sequence ID" value="NZ_CBCSLB010000007.1"/>
</dbReference>
<gene>
    <name evidence="2" type="ORF">FHS16_003583</name>
</gene>
<dbReference type="AlphaFoldDB" id="A0A7W5GB79"/>
<accession>A0A7W5GB79</accession>
<dbReference type="EMBL" id="JACHXW010000010">
    <property type="protein sequence ID" value="MBB3153521.1"/>
    <property type="molecule type" value="Genomic_DNA"/>
</dbReference>
<dbReference type="Proteomes" id="UP000518605">
    <property type="component" value="Unassembled WGS sequence"/>
</dbReference>
<evidence type="ECO:0000313" key="3">
    <source>
        <dbReference type="Proteomes" id="UP000518605"/>
    </source>
</evidence>
<evidence type="ECO:0000256" key="1">
    <source>
        <dbReference type="SAM" id="Phobius"/>
    </source>
</evidence>
<keyword evidence="3" id="KW-1185">Reference proteome</keyword>
<feature type="transmembrane region" description="Helical" evidence="1">
    <location>
        <begin position="37"/>
        <end position="55"/>
    </location>
</feature>
<reference evidence="2 3" key="1">
    <citation type="submission" date="2020-08" db="EMBL/GenBank/DDBJ databases">
        <title>Genomic Encyclopedia of Type Strains, Phase III (KMG-III): the genomes of soil and plant-associated and newly described type strains.</title>
        <authorList>
            <person name="Whitman W."/>
        </authorList>
    </citation>
    <scope>NUCLEOTIDE SEQUENCE [LARGE SCALE GENOMIC DNA]</scope>
    <source>
        <strain evidence="2 3">CECT 8234</strain>
    </source>
</reference>
<name>A0A7W5GB79_9BACL</name>